<organism evidence="3 4">
    <name type="scientific">Notothenia coriiceps</name>
    <name type="common">black rockcod</name>
    <dbReference type="NCBI Taxonomy" id="8208"/>
    <lineage>
        <taxon>Eukaryota</taxon>
        <taxon>Metazoa</taxon>
        <taxon>Chordata</taxon>
        <taxon>Craniata</taxon>
        <taxon>Vertebrata</taxon>
        <taxon>Euteleostomi</taxon>
        <taxon>Actinopterygii</taxon>
        <taxon>Neopterygii</taxon>
        <taxon>Teleostei</taxon>
        <taxon>Neoteleostei</taxon>
        <taxon>Acanthomorphata</taxon>
        <taxon>Eupercaria</taxon>
        <taxon>Perciformes</taxon>
        <taxon>Notothenioidei</taxon>
        <taxon>Nototheniidae</taxon>
        <taxon>Notothenia</taxon>
    </lineage>
</organism>
<dbReference type="GO" id="GO:0007030">
    <property type="term" value="P:Golgi organization"/>
    <property type="evidence" value="ECO:0007669"/>
    <property type="project" value="TreeGrafter"/>
</dbReference>
<feature type="compositionally biased region" description="Acidic residues" evidence="1">
    <location>
        <begin position="7"/>
        <end position="18"/>
    </location>
</feature>
<dbReference type="GO" id="GO:0005829">
    <property type="term" value="C:cytosol"/>
    <property type="evidence" value="ECO:0007669"/>
    <property type="project" value="TreeGrafter"/>
</dbReference>
<dbReference type="Proteomes" id="UP000504611">
    <property type="component" value="Unplaced"/>
</dbReference>
<dbReference type="PROSITE" id="PS51399">
    <property type="entry name" value="SEP"/>
    <property type="match status" value="1"/>
</dbReference>
<dbReference type="GO" id="GO:0000045">
    <property type="term" value="P:autophagosome assembly"/>
    <property type="evidence" value="ECO:0007669"/>
    <property type="project" value="TreeGrafter"/>
</dbReference>
<keyword evidence="3" id="KW-1185">Reference proteome</keyword>
<dbReference type="Gene3D" id="3.30.420.210">
    <property type="entry name" value="SEP domain"/>
    <property type="match status" value="1"/>
</dbReference>
<dbReference type="OrthoDB" id="25887at2759"/>
<protein>
    <submittedName>
        <fullName evidence="4">UBX domain-containing protein 2A</fullName>
    </submittedName>
</protein>
<evidence type="ECO:0000313" key="4">
    <source>
        <dbReference type="RefSeq" id="XP_010788984.1"/>
    </source>
</evidence>
<evidence type="ECO:0000259" key="2">
    <source>
        <dbReference type="PROSITE" id="PS51399"/>
    </source>
</evidence>
<dbReference type="SUPFAM" id="SSF102848">
    <property type="entry name" value="NSFL1 (p97 ATPase) cofactor p47, SEP domain"/>
    <property type="match status" value="1"/>
</dbReference>
<accession>A0A6I9PDQ0</accession>
<dbReference type="GO" id="GO:0043130">
    <property type="term" value="F:ubiquitin binding"/>
    <property type="evidence" value="ECO:0007669"/>
    <property type="project" value="TreeGrafter"/>
</dbReference>
<dbReference type="Pfam" id="PF08059">
    <property type="entry name" value="SEP"/>
    <property type="match status" value="1"/>
</dbReference>
<dbReference type="InterPro" id="IPR012989">
    <property type="entry name" value="SEP_domain"/>
</dbReference>
<dbReference type="CTD" id="165324"/>
<dbReference type="GO" id="GO:0061025">
    <property type="term" value="P:membrane fusion"/>
    <property type="evidence" value="ECO:0007669"/>
    <property type="project" value="TreeGrafter"/>
</dbReference>
<feature type="region of interest" description="Disordered" evidence="1">
    <location>
        <begin position="1"/>
        <end position="21"/>
    </location>
</feature>
<dbReference type="GO" id="GO:0005634">
    <property type="term" value="C:nucleus"/>
    <property type="evidence" value="ECO:0007669"/>
    <property type="project" value="TreeGrafter"/>
</dbReference>
<dbReference type="AlphaFoldDB" id="A0A6I9PDQ0"/>
<dbReference type="GO" id="GO:0043161">
    <property type="term" value="P:proteasome-mediated ubiquitin-dependent protein catabolic process"/>
    <property type="evidence" value="ECO:0007669"/>
    <property type="project" value="TreeGrafter"/>
</dbReference>
<gene>
    <name evidence="4" type="primary">ubxn2a</name>
</gene>
<dbReference type="PANTHER" id="PTHR23333:SF16">
    <property type="entry name" value="UBX DOMAIN-CONTAINING PROTEIN 2A"/>
    <property type="match status" value="1"/>
</dbReference>
<dbReference type="RefSeq" id="XP_010788984.1">
    <property type="nucleotide sequence ID" value="XM_010790682.1"/>
</dbReference>
<dbReference type="InterPro" id="IPR036241">
    <property type="entry name" value="NSFL1C_SEP_dom_sf"/>
</dbReference>
<reference evidence="4" key="1">
    <citation type="submission" date="2025-08" db="UniProtKB">
        <authorList>
            <consortium name="RefSeq"/>
        </authorList>
    </citation>
    <scope>IDENTIFICATION</scope>
    <source>
        <tissue evidence="4">Muscle</tissue>
    </source>
</reference>
<dbReference type="GO" id="GO:0031468">
    <property type="term" value="P:nuclear membrane reassembly"/>
    <property type="evidence" value="ECO:0007669"/>
    <property type="project" value="TreeGrafter"/>
</dbReference>
<evidence type="ECO:0000256" key="1">
    <source>
        <dbReference type="SAM" id="MobiDB-lite"/>
    </source>
</evidence>
<sequence>MDTVGDEKDESCEENEDEAPMRRTFSVEDLLDEVEKICYDASGTSKVEMVVRLWKDGFTVNDEEFRSYSIPKNQDFLDSIKRG</sequence>
<proteinExistence type="predicted"/>
<feature type="domain" description="SEP" evidence="2">
    <location>
        <begin position="46"/>
        <end position="83"/>
    </location>
</feature>
<dbReference type="KEGG" id="ncc:104962260"/>
<dbReference type="PANTHER" id="PTHR23333">
    <property type="entry name" value="UBX DOMAIN CONTAINING PROTEIN"/>
    <property type="match status" value="1"/>
</dbReference>
<feature type="non-terminal residue" evidence="4">
    <location>
        <position position="83"/>
    </location>
</feature>
<evidence type="ECO:0000313" key="3">
    <source>
        <dbReference type="Proteomes" id="UP000504611"/>
    </source>
</evidence>
<name>A0A6I9PDQ0_9TELE</name>